<evidence type="ECO:0000313" key="13">
    <source>
        <dbReference type="Proteomes" id="UP000526302"/>
    </source>
</evidence>
<name>A0A7K4BZF8_9ARCH</name>
<dbReference type="NCBIfam" id="TIGR00549">
    <property type="entry name" value="mevalon_kin"/>
    <property type="match status" value="1"/>
</dbReference>
<dbReference type="SUPFAM" id="SSF54211">
    <property type="entry name" value="Ribosomal protein S5 domain 2-like"/>
    <property type="match status" value="1"/>
</dbReference>
<proteinExistence type="predicted"/>
<evidence type="ECO:0000313" key="12">
    <source>
        <dbReference type="EMBL" id="NMA44650.1"/>
    </source>
</evidence>
<evidence type="ECO:0000256" key="2">
    <source>
        <dbReference type="ARBA" id="ARBA00022516"/>
    </source>
</evidence>
<dbReference type="InterPro" id="IPR036554">
    <property type="entry name" value="GHMP_kinase_C_sf"/>
</dbReference>
<evidence type="ECO:0000256" key="3">
    <source>
        <dbReference type="ARBA" id="ARBA00022679"/>
    </source>
</evidence>
<evidence type="ECO:0000256" key="7">
    <source>
        <dbReference type="ARBA" id="ARBA00022842"/>
    </source>
</evidence>
<dbReference type="GO" id="GO:0005829">
    <property type="term" value="C:cytosol"/>
    <property type="evidence" value="ECO:0007669"/>
    <property type="project" value="TreeGrafter"/>
</dbReference>
<sequence>MVSVKAKGYGKVILFGEHFVVYGLPGIASGIDKYVEVEIQELKDTKDIIFDDKVFKEKFTLKEQPEHIKSKMLKAIIEGEEFVTLEGLKIIINANLPAGGGLGYSAALAVAMAGALNQIFELGWKQNQINEAAYKAEKITHGTPSGIDNSCATYGTVIWFEKNMKGGENTIRPFKCGKSLLCLLVDTGIKHDTKKAVTMVRENKEKEPKKYNKLFSEYKNIVSKAKKEIQYGGVEEIGKLMNQNHALLKELNISTKEIDEIIKIATFENARGAKITGAGMGGNVLILCYNEAQQNKLMEMYATKNYNSIKIKIS</sequence>
<dbReference type="UniPathway" id="UPA00057">
    <property type="reaction ID" value="UER00098"/>
</dbReference>
<keyword evidence="6" id="KW-0067">ATP-binding</keyword>
<dbReference type="AlphaFoldDB" id="A0A7K4BZF8"/>
<keyword evidence="1" id="KW-0963">Cytoplasm</keyword>
<dbReference type="Proteomes" id="UP000526302">
    <property type="component" value="Unassembled WGS sequence"/>
</dbReference>
<dbReference type="PANTHER" id="PTHR43290">
    <property type="entry name" value="MEVALONATE KINASE"/>
    <property type="match status" value="1"/>
</dbReference>
<keyword evidence="5 12" id="KW-0418">Kinase</keyword>
<dbReference type="InterPro" id="IPR006205">
    <property type="entry name" value="Mev_gal_kin"/>
</dbReference>
<dbReference type="PRINTS" id="PR00959">
    <property type="entry name" value="MEVGALKINASE"/>
</dbReference>
<evidence type="ECO:0000256" key="8">
    <source>
        <dbReference type="ARBA" id="ARBA00023098"/>
    </source>
</evidence>
<dbReference type="InterPro" id="IPR013750">
    <property type="entry name" value="GHMP_kinase_C_dom"/>
</dbReference>
<dbReference type="GO" id="GO:0004496">
    <property type="term" value="F:mevalonate kinase activity"/>
    <property type="evidence" value="ECO:0007669"/>
    <property type="project" value="UniProtKB-EC"/>
</dbReference>
<dbReference type="InterPro" id="IPR020568">
    <property type="entry name" value="Ribosomal_Su5_D2-typ_SF"/>
</dbReference>
<dbReference type="Pfam" id="PF08544">
    <property type="entry name" value="GHMP_kinases_C"/>
    <property type="match status" value="1"/>
</dbReference>
<feature type="domain" description="GHMP kinase C-terminal" evidence="11">
    <location>
        <begin position="228"/>
        <end position="301"/>
    </location>
</feature>
<organism evidence="12 13">
    <name type="scientific">Candidatus Iainarchaeum sp</name>
    <dbReference type="NCBI Taxonomy" id="3101447"/>
    <lineage>
        <taxon>Archaea</taxon>
        <taxon>Candidatus Iainarchaeota</taxon>
        <taxon>Candidatus Iainarchaeia</taxon>
        <taxon>Candidatus Iainarchaeales</taxon>
        <taxon>Candidatus Iainarchaeaceae</taxon>
        <taxon>Candidatus Iainarchaeum</taxon>
    </lineage>
</organism>
<evidence type="ECO:0000259" key="11">
    <source>
        <dbReference type="Pfam" id="PF08544"/>
    </source>
</evidence>
<evidence type="ECO:0000256" key="5">
    <source>
        <dbReference type="ARBA" id="ARBA00022777"/>
    </source>
</evidence>
<comment type="caution">
    <text evidence="12">The sequence shown here is derived from an EMBL/GenBank/DDBJ whole genome shotgun (WGS) entry which is preliminary data.</text>
</comment>
<dbReference type="Pfam" id="PF00288">
    <property type="entry name" value="GHMP_kinases_N"/>
    <property type="match status" value="1"/>
</dbReference>
<keyword evidence="2" id="KW-0444">Lipid biosynthesis</keyword>
<keyword evidence="4" id="KW-0547">Nucleotide-binding</keyword>
<dbReference type="PANTHER" id="PTHR43290:SF2">
    <property type="entry name" value="MEVALONATE KINASE"/>
    <property type="match status" value="1"/>
</dbReference>
<accession>A0A7K4BZF8</accession>
<keyword evidence="7" id="KW-0460">Magnesium</keyword>
<evidence type="ECO:0000259" key="10">
    <source>
        <dbReference type="Pfam" id="PF00288"/>
    </source>
</evidence>
<gene>
    <name evidence="12" type="primary">mvk</name>
    <name evidence="12" type="ORF">GX950_02455</name>
</gene>
<evidence type="ECO:0000256" key="1">
    <source>
        <dbReference type="ARBA" id="ARBA00022490"/>
    </source>
</evidence>
<dbReference type="InterPro" id="IPR006204">
    <property type="entry name" value="GHMP_kinase_N_dom"/>
</dbReference>
<feature type="domain" description="GHMP kinase N-terminal" evidence="10">
    <location>
        <begin position="73"/>
        <end position="154"/>
    </location>
</feature>
<evidence type="ECO:0000256" key="6">
    <source>
        <dbReference type="ARBA" id="ARBA00022840"/>
    </source>
</evidence>
<reference evidence="12 13" key="1">
    <citation type="journal article" date="2020" name="Biotechnol. Biofuels">
        <title>New insights from the biogas microbiome by comprehensive genome-resolved metagenomics of nearly 1600 species originating from multiple anaerobic digesters.</title>
        <authorList>
            <person name="Campanaro S."/>
            <person name="Treu L."/>
            <person name="Rodriguez-R L.M."/>
            <person name="Kovalovszki A."/>
            <person name="Ziels R.M."/>
            <person name="Maus I."/>
            <person name="Zhu X."/>
            <person name="Kougias P.G."/>
            <person name="Basile A."/>
            <person name="Luo G."/>
            <person name="Schluter A."/>
            <person name="Konstantinidis K.T."/>
            <person name="Angelidaki I."/>
        </authorList>
    </citation>
    <scope>NUCLEOTIDE SEQUENCE [LARGE SCALE GENOMIC DNA]</scope>
    <source>
        <strain evidence="12">AS22ysBPME_79</strain>
    </source>
</reference>
<keyword evidence="8" id="KW-0443">Lipid metabolism</keyword>
<evidence type="ECO:0000256" key="9">
    <source>
        <dbReference type="ARBA" id="ARBA00029438"/>
    </source>
</evidence>
<dbReference type="EC" id="2.7.1.36" evidence="12"/>
<comment type="pathway">
    <text evidence="9">Isoprenoid biosynthesis; isopentenyl diphosphate biosynthesis via mevalonate pathway; isopentenyl diphosphate from (R)-mevalonate: step 1/3.</text>
</comment>
<dbReference type="InterPro" id="IPR014721">
    <property type="entry name" value="Ribsml_uS5_D2-typ_fold_subgr"/>
</dbReference>
<dbReference type="EMBL" id="JAAZKV010000018">
    <property type="protein sequence ID" value="NMA44650.1"/>
    <property type="molecule type" value="Genomic_DNA"/>
</dbReference>
<protein>
    <submittedName>
        <fullName evidence="12">Mevalonate kinase</fullName>
        <ecNumber evidence="12">2.7.1.36</ecNumber>
    </submittedName>
</protein>
<dbReference type="Gene3D" id="3.30.230.10">
    <property type="match status" value="1"/>
</dbReference>
<dbReference type="Gene3D" id="3.30.70.890">
    <property type="entry name" value="GHMP kinase, C-terminal domain"/>
    <property type="match status" value="1"/>
</dbReference>
<dbReference type="GO" id="GO:0019287">
    <property type="term" value="P:isopentenyl diphosphate biosynthetic process, mevalonate pathway"/>
    <property type="evidence" value="ECO:0007669"/>
    <property type="project" value="UniProtKB-UniPathway"/>
</dbReference>
<dbReference type="SUPFAM" id="SSF55060">
    <property type="entry name" value="GHMP Kinase, C-terminal domain"/>
    <property type="match status" value="1"/>
</dbReference>
<keyword evidence="3 12" id="KW-0808">Transferase</keyword>
<dbReference type="GO" id="GO:0005524">
    <property type="term" value="F:ATP binding"/>
    <property type="evidence" value="ECO:0007669"/>
    <property type="project" value="UniProtKB-KW"/>
</dbReference>
<evidence type="ECO:0000256" key="4">
    <source>
        <dbReference type="ARBA" id="ARBA00022741"/>
    </source>
</evidence>